<dbReference type="RefSeq" id="WP_062498613.1">
    <property type="nucleotide sequence ID" value="NZ_MXAN01000033.1"/>
</dbReference>
<name>A0A1V4GYT4_MORLA</name>
<dbReference type="AlphaFoldDB" id="A0A1V4GYT4"/>
<dbReference type="EMBL" id="UGQC01000004">
    <property type="protein sequence ID" value="STZ74891.1"/>
    <property type="molecule type" value="Genomic_DNA"/>
</dbReference>
<reference evidence="3" key="1">
    <citation type="submission" date="2017-03" db="EMBL/GenBank/DDBJ databases">
        <title>Draft genome sequence of Moraxella equi CCUG 4950T type strain.</title>
        <authorList>
            <person name="Salva-Serra F."/>
            <person name="Engstrom-Jakobsson H."/>
            <person name="Thorell K."/>
            <person name="Jaen-Luchoro D."/>
            <person name="Gonzales-Siles L."/>
            <person name="Karlsson R."/>
            <person name="Yazdan S."/>
            <person name="Boulund F."/>
            <person name="Johnning A."/>
            <person name="Engstrand L."/>
            <person name="Kristiansson E."/>
            <person name="Moore E."/>
        </authorList>
    </citation>
    <scope>NUCLEOTIDE SEQUENCE [LARGE SCALE GENOMIC DNA]</scope>
    <source>
        <strain evidence="3">CCUG 4441</strain>
    </source>
</reference>
<dbReference type="EMBL" id="MXAN01000033">
    <property type="protein sequence ID" value="OPH37743.1"/>
    <property type="molecule type" value="Genomic_DNA"/>
</dbReference>
<sequence>MNIYYVTYCLSKACLGEISENFSKIYWSFDKYKNITVYFYLISEIEEDVDIILEEILPMLEFFLEEDLKMMGEYSLNHKIFYDDCYIDCDDYHFCMEFFRKKEIGESCQFQQV</sequence>
<reference evidence="1" key="2">
    <citation type="submission" date="2017-03" db="EMBL/GenBank/DDBJ databases">
        <authorList>
            <person name="Afonso C.L."/>
            <person name="Miller P.J."/>
            <person name="Scott M.A."/>
            <person name="Spackman E."/>
            <person name="Goraichik I."/>
            <person name="Dimitrov K.M."/>
            <person name="Suarez D.L."/>
            <person name="Swayne D.E."/>
        </authorList>
    </citation>
    <scope>NUCLEOTIDE SEQUENCE</scope>
    <source>
        <strain evidence="1">CCUG 4441</strain>
    </source>
</reference>
<dbReference type="GeneID" id="302271534"/>
<reference evidence="2 4" key="3">
    <citation type="submission" date="2018-06" db="EMBL/GenBank/DDBJ databases">
        <authorList>
            <consortium name="Pathogen Informatics"/>
            <person name="Doyle S."/>
        </authorList>
    </citation>
    <scope>NUCLEOTIDE SEQUENCE [LARGE SCALE GENOMIC DNA]</scope>
    <source>
        <strain evidence="2 4">NCTC7911</strain>
    </source>
</reference>
<gene>
    <name evidence="1" type="ORF">B5J94_05130</name>
    <name evidence="2" type="ORF">NCTC7911_03072</name>
</gene>
<evidence type="ECO:0000313" key="4">
    <source>
        <dbReference type="Proteomes" id="UP000254107"/>
    </source>
</evidence>
<evidence type="ECO:0000313" key="3">
    <source>
        <dbReference type="Proteomes" id="UP000191025"/>
    </source>
</evidence>
<protein>
    <submittedName>
        <fullName evidence="1">Uncharacterized protein</fullName>
    </submittedName>
</protein>
<evidence type="ECO:0000313" key="1">
    <source>
        <dbReference type="EMBL" id="OPH37743.1"/>
    </source>
</evidence>
<evidence type="ECO:0000313" key="2">
    <source>
        <dbReference type="EMBL" id="STZ74891.1"/>
    </source>
</evidence>
<dbReference type="Proteomes" id="UP000254107">
    <property type="component" value="Unassembled WGS sequence"/>
</dbReference>
<proteinExistence type="predicted"/>
<keyword evidence="4" id="KW-1185">Reference proteome</keyword>
<dbReference type="Proteomes" id="UP000191025">
    <property type="component" value="Unassembled WGS sequence"/>
</dbReference>
<accession>A0A1V4GYT4</accession>
<organism evidence="1 3">
    <name type="scientific">Moraxella lacunata</name>
    <dbReference type="NCBI Taxonomy" id="477"/>
    <lineage>
        <taxon>Bacteria</taxon>
        <taxon>Pseudomonadati</taxon>
        <taxon>Pseudomonadota</taxon>
        <taxon>Gammaproteobacteria</taxon>
        <taxon>Moraxellales</taxon>
        <taxon>Moraxellaceae</taxon>
        <taxon>Moraxella</taxon>
    </lineage>
</organism>